<protein>
    <submittedName>
        <fullName evidence="2">DUF2975 domain-containing protein</fullName>
    </submittedName>
</protein>
<feature type="transmembrane region" description="Helical" evidence="1">
    <location>
        <begin position="144"/>
        <end position="162"/>
    </location>
</feature>
<feature type="transmembrane region" description="Helical" evidence="1">
    <location>
        <begin position="110"/>
        <end position="132"/>
    </location>
</feature>
<dbReference type="AlphaFoldDB" id="A0A562YG50"/>
<dbReference type="Pfam" id="PF11188">
    <property type="entry name" value="DUF2975"/>
    <property type="match status" value="1"/>
</dbReference>
<evidence type="ECO:0000256" key="1">
    <source>
        <dbReference type="SAM" id="Phobius"/>
    </source>
</evidence>
<keyword evidence="3" id="KW-1185">Reference proteome</keyword>
<keyword evidence="1" id="KW-1133">Transmembrane helix</keyword>
<sequence length="175" mass="19839">MKTITILKKIITAYYYLAIFGFLFLTIGFPIIFSIKKNKVSLEEPIELNFMDMNIDVSNMGLGAFIAIIVIGAIILFPFLKGIYLFKKSLHDLSNGNYFSDLVVTNFKKIGVCFLIFGFGQWIFKIAVQLIFVNDLKLGIDNTLFLSSILGLFFLFLSEAFAKAKETKQENDLTI</sequence>
<organism evidence="2 3">
    <name type="scientific">Seonamhaeicola sediminis</name>
    <dbReference type="NCBI Taxonomy" id="2528206"/>
    <lineage>
        <taxon>Bacteria</taxon>
        <taxon>Pseudomonadati</taxon>
        <taxon>Bacteroidota</taxon>
        <taxon>Flavobacteriia</taxon>
        <taxon>Flavobacteriales</taxon>
        <taxon>Flavobacteriaceae</taxon>
    </lineage>
</organism>
<comment type="caution">
    <text evidence="2">The sequence shown here is derived from an EMBL/GenBank/DDBJ whole genome shotgun (WGS) entry which is preliminary data.</text>
</comment>
<dbReference type="InterPro" id="IPR021354">
    <property type="entry name" value="DUF2975"/>
</dbReference>
<feature type="transmembrane region" description="Helical" evidence="1">
    <location>
        <begin position="12"/>
        <end position="35"/>
    </location>
</feature>
<dbReference type="RefSeq" id="WP_133355823.1">
    <property type="nucleotide sequence ID" value="NZ_SMZJ02000002.1"/>
</dbReference>
<evidence type="ECO:0000313" key="2">
    <source>
        <dbReference type="EMBL" id="TWO33853.1"/>
    </source>
</evidence>
<dbReference type="EMBL" id="SMZJ02000002">
    <property type="protein sequence ID" value="TWO33853.1"/>
    <property type="molecule type" value="Genomic_DNA"/>
</dbReference>
<dbReference type="Proteomes" id="UP000295814">
    <property type="component" value="Unassembled WGS sequence"/>
</dbReference>
<accession>A0A562YG50</accession>
<evidence type="ECO:0000313" key="3">
    <source>
        <dbReference type="Proteomes" id="UP000295814"/>
    </source>
</evidence>
<name>A0A562YG50_9FLAO</name>
<reference evidence="2 3" key="1">
    <citation type="submission" date="2019-03" db="EMBL/GenBank/DDBJ databases">
        <authorList>
            <person name="Zhong Y.L."/>
        </authorList>
    </citation>
    <scope>NUCLEOTIDE SEQUENCE [LARGE SCALE GENOMIC DNA]</scope>
    <source>
        <strain evidence="2 3">W255</strain>
    </source>
</reference>
<keyword evidence="1" id="KW-0812">Transmembrane</keyword>
<gene>
    <name evidence="2" type="ORF">E1J38_003515</name>
</gene>
<keyword evidence="1" id="KW-0472">Membrane</keyword>
<reference evidence="2 3" key="2">
    <citation type="submission" date="2019-07" db="EMBL/GenBank/DDBJ databases">
        <title>Seonamhaeicola sp. W255 draft genome.</title>
        <authorList>
            <person name="Zhang X.-Y."/>
            <person name="Zhang R."/>
            <person name="Zhong Y.-L."/>
            <person name="Du Z.-J."/>
        </authorList>
    </citation>
    <scope>NUCLEOTIDE SEQUENCE [LARGE SCALE GENOMIC DNA]</scope>
    <source>
        <strain evidence="2 3">W255</strain>
    </source>
</reference>
<feature type="transmembrane region" description="Helical" evidence="1">
    <location>
        <begin position="60"/>
        <end position="80"/>
    </location>
</feature>
<dbReference type="OrthoDB" id="1448668at2"/>
<proteinExistence type="predicted"/>